<accession>A0A402AZ07</accession>
<dbReference type="InterPro" id="IPR008928">
    <property type="entry name" value="6-hairpin_glycosidase_sf"/>
</dbReference>
<dbReference type="Gene3D" id="1.50.10.10">
    <property type="match status" value="1"/>
</dbReference>
<dbReference type="PANTHER" id="PTHR34987:SF4">
    <property type="entry name" value="ALPHA-L-RHAMNOSIDASE C-TERMINAL DOMAIN-CONTAINING PROTEIN"/>
    <property type="match status" value="1"/>
</dbReference>
<dbReference type="RefSeq" id="WP_161978033.1">
    <property type="nucleotide sequence ID" value="NZ_BIFS01000002.1"/>
</dbReference>
<dbReference type="PANTHER" id="PTHR34987">
    <property type="entry name" value="C, PUTATIVE (AFU_ORTHOLOGUE AFUA_3G02880)-RELATED"/>
    <property type="match status" value="1"/>
</dbReference>
<dbReference type="InterPro" id="IPR012341">
    <property type="entry name" value="6hp_glycosidase-like_sf"/>
</dbReference>
<evidence type="ECO:0008006" key="3">
    <source>
        <dbReference type="Google" id="ProtNLM"/>
    </source>
</evidence>
<gene>
    <name evidence="1" type="ORF">KDK_81460</name>
</gene>
<dbReference type="AlphaFoldDB" id="A0A402AZ07"/>
<evidence type="ECO:0000313" key="2">
    <source>
        <dbReference type="Proteomes" id="UP000287188"/>
    </source>
</evidence>
<name>A0A402AZ07_9CHLR</name>
<proteinExistence type="predicted"/>
<sequence>MLTDYLDQLRTRNANGLLPVDGLTIPAVWIDHEAYLQQRHKQCAFNLYAAAMFQHALAPLAHAFGDQHMEQRVQQLGADLLAATSERFWSPEQQIFINNLPWLDEAIERQGPRLCDRSLATAILFEQCPAGQTAAALKALVECPDAMGLSFPANAGWRYWALGRSGRTDIILKDFRTRWADMSSVRLNNTLQEFWQVAPDTTAQWSHCPLAPLYILGSEIMGARPTEPGFARYEVQPQLADLPALRATIHTPGGPLTLEAVRQGAGQHITLHTPSAGEGTLLVPQGTRFESAVLTAVGSANEKKGQLRHQLEPGQACIFWQPDSLN</sequence>
<organism evidence="1 2">
    <name type="scientific">Dictyobacter kobayashii</name>
    <dbReference type="NCBI Taxonomy" id="2014872"/>
    <lineage>
        <taxon>Bacteria</taxon>
        <taxon>Bacillati</taxon>
        <taxon>Chloroflexota</taxon>
        <taxon>Ktedonobacteria</taxon>
        <taxon>Ktedonobacterales</taxon>
        <taxon>Dictyobacteraceae</taxon>
        <taxon>Dictyobacter</taxon>
    </lineage>
</organism>
<keyword evidence="2" id="KW-1185">Reference proteome</keyword>
<reference evidence="2" key="1">
    <citation type="submission" date="2018-12" db="EMBL/GenBank/DDBJ databases">
        <title>Tengunoibacter tsumagoiensis gen. nov., sp. nov., Dictyobacter kobayashii sp. nov., D. alpinus sp. nov., and D. joshuensis sp. nov. and description of Dictyobacteraceae fam. nov. within the order Ktedonobacterales isolated from Tengu-no-mugimeshi.</title>
        <authorList>
            <person name="Wang C.M."/>
            <person name="Zheng Y."/>
            <person name="Sakai Y."/>
            <person name="Toyoda A."/>
            <person name="Minakuchi Y."/>
            <person name="Abe K."/>
            <person name="Yokota A."/>
            <person name="Yabe S."/>
        </authorList>
    </citation>
    <scope>NUCLEOTIDE SEQUENCE [LARGE SCALE GENOMIC DNA]</scope>
    <source>
        <strain evidence="2">Uno11</strain>
    </source>
</reference>
<evidence type="ECO:0000313" key="1">
    <source>
        <dbReference type="EMBL" id="GCE24346.1"/>
    </source>
</evidence>
<comment type="caution">
    <text evidence="1">The sequence shown here is derived from an EMBL/GenBank/DDBJ whole genome shotgun (WGS) entry which is preliminary data.</text>
</comment>
<dbReference type="Gene3D" id="2.60.420.10">
    <property type="entry name" value="Maltose phosphorylase, domain 3"/>
    <property type="match status" value="1"/>
</dbReference>
<dbReference type="GO" id="GO:0005975">
    <property type="term" value="P:carbohydrate metabolic process"/>
    <property type="evidence" value="ECO:0007669"/>
    <property type="project" value="InterPro"/>
</dbReference>
<dbReference type="Proteomes" id="UP000287188">
    <property type="component" value="Unassembled WGS sequence"/>
</dbReference>
<dbReference type="EMBL" id="BIFS01000002">
    <property type="protein sequence ID" value="GCE24346.1"/>
    <property type="molecule type" value="Genomic_DNA"/>
</dbReference>
<protein>
    <recommendedName>
        <fullName evidence="3">Linalool dehydratase/isomerase domain-containing protein</fullName>
    </recommendedName>
</protein>
<dbReference type="SUPFAM" id="SSF48208">
    <property type="entry name" value="Six-hairpin glycosidases"/>
    <property type="match status" value="1"/>
</dbReference>